<accession>A0A160HRP0</accession>
<name>A0A160HRP0_ECOLX</name>
<sequence>MVSAPAAVRPFPCLPFPVDFAFSGIYVFSAITVPAKRYFPVVAGAKVTG</sequence>
<reference evidence="1" key="1">
    <citation type="submission" date="2016-03" db="EMBL/GenBank/DDBJ databases">
        <title>LM6771 plasmid from MDR Escherichia coli 06K2206 isolate.</title>
        <authorList>
            <person name="Kang H.-Y."/>
            <person name="Kim S."/>
            <person name="Kim J."/>
        </authorList>
    </citation>
    <scope>NUCLEOTIDE SEQUENCE</scope>
    <source>
        <strain evidence="1">06K2206</strain>
        <plasmid evidence="1">LM6771</plasmid>
    </source>
</reference>
<evidence type="ECO:0000313" key="1">
    <source>
        <dbReference type="EMBL" id="ANC48515.1"/>
    </source>
</evidence>
<geneLocation type="plasmid" evidence="1">
    <name>LM6771</name>
</geneLocation>
<proteinExistence type="predicted"/>
<keyword evidence="1" id="KW-0614">Plasmid</keyword>
<dbReference type="EMBL" id="KX009507">
    <property type="protein sequence ID" value="ANC48515.1"/>
    <property type="molecule type" value="Genomic_DNA"/>
</dbReference>
<protein>
    <submittedName>
        <fullName evidence="1">Uncharacterized protein</fullName>
    </submittedName>
</protein>
<dbReference type="AlphaFoldDB" id="A0A160HRP0"/>
<organism evidence="1">
    <name type="scientific">Escherichia coli</name>
    <dbReference type="NCBI Taxonomy" id="562"/>
    <lineage>
        <taxon>Bacteria</taxon>
        <taxon>Pseudomonadati</taxon>
        <taxon>Pseudomonadota</taxon>
        <taxon>Gammaproteobacteria</taxon>
        <taxon>Enterobacterales</taxon>
        <taxon>Enterobacteriaceae</taxon>
        <taxon>Escherichia</taxon>
    </lineage>
</organism>